<comment type="caution">
    <text evidence="7">The sequence shown here is derived from an EMBL/GenBank/DDBJ whole genome shotgun (WGS) entry which is preliminary data.</text>
</comment>
<name>A0ABW7JM23_9NOCA</name>
<dbReference type="SUPFAM" id="SSF55424">
    <property type="entry name" value="FAD/NAD-linked reductases, dimerisation (C-terminal) domain"/>
    <property type="match status" value="1"/>
</dbReference>
<evidence type="ECO:0000256" key="4">
    <source>
        <dbReference type="ARBA" id="ARBA00023002"/>
    </source>
</evidence>
<evidence type="ECO:0000256" key="1">
    <source>
        <dbReference type="ARBA" id="ARBA00001974"/>
    </source>
</evidence>
<sequence length="394" mass="41920">MNTPDSIAVVGASLAALSAVRALRAEGYRGAITVVGDEAHLPYDRPPLSKEFLHGNDHNVPLVEAGSDDADQLDVTWLLGRRAIGLTARLDSRHELLLADGSVVVADQVVIATGARARTLPDLAELDGVHTLRTLDDARALRDSLASSLRLVVIGAGFIGAEVASSAAALGLDVTIVEASPTPLAGILGAELGALCVAKHSANGVRLRTGVTVARLLGDKRISGVELSDGSVLRCEALVVGIGAVPNVEWAAMSDIDVDNGFLTDSQCRTSISGIYAIGDCARSYVDELGTHHRSEHWTNATAQARTVARTIMGSSEATSTAPYFWSDQYGARLQFAGRRRHDDEPRFVDGDADAASFTVVYERSGEVVAVFALDNPRLFTRYRKQIERARSRV</sequence>
<evidence type="ECO:0000256" key="3">
    <source>
        <dbReference type="ARBA" id="ARBA00022827"/>
    </source>
</evidence>
<dbReference type="InterPro" id="IPR028202">
    <property type="entry name" value="Reductase_C"/>
</dbReference>
<dbReference type="PRINTS" id="PR00411">
    <property type="entry name" value="PNDRDTASEI"/>
</dbReference>
<dbReference type="InterPro" id="IPR050446">
    <property type="entry name" value="FAD-oxidoreductase/Apoptosis"/>
</dbReference>
<dbReference type="Gene3D" id="3.50.50.60">
    <property type="entry name" value="FAD/NAD(P)-binding domain"/>
    <property type="match status" value="2"/>
</dbReference>
<dbReference type="InterPro" id="IPR023753">
    <property type="entry name" value="FAD/NAD-binding_dom"/>
</dbReference>
<dbReference type="EMBL" id="JBIMSO010000038">
    <property type="protein sequence ID" value="MFH5208249.1"/>
    <property type="molecule type" value="Genomic_DNA"/>
</dbReference>
<feature type="domain" description="Reductase C-terminal" evidence="6">
    <location>
        <begin position="324"/>
        <end position="391"/>
    </location>
</feature>
<dbReference type="Gene3D" id="3.30.390.30">
    <property type="match status" value="1"/>
</dbReference>
<proteinExistence type="predicted"/>
<evidence type="ECO:0000259" key="5">
    <source>
        <dbReference type="Pfam" id="PF07992"/>
    </source>
</evidence>
<keyword evidence="2" id="KW-0285">Flavoprotein</keyword>
<reference evidence="7 8" key="1">
    <citation type="submission" date="2024-10" db="EMBL/GenBank/DDBJ databases">
        <authorList>
            <person name="Riesco R."/>
        </authorList>
    </citation>
    <scope>NUCLEOTIDE SEQUENCE [LARGE SCALE GENOMIC DNA]</scope>
    <source>
        <strain evidence="7 8">NCIMB 15449</strain>
    </source>
</reference>
<keyword evidence="3" id="KW-0274">FAD</keyword>
<comment type="cofactor">
    <cofactor evidence="1">
        <name>FAD</name>
        <dbReference type="ChEBI" id="CHEBI:57692"/>
    </cofactor>
</comment>
<evidence type="ECO:0000313" key="8">
    <source>
        <dbReference type="Proteomes" id="UP001609175"/>
    </source>
</evidence>
<dbReference type="PANTHER" id="PTHR43557">
    <property type="entry name" value="APOPTOSIS-INDUCING FACTOR 1"/>
    <property type="match status" value="1"/>
</dbReference>
<keyword evidence="4" id="KW-0560">Oxidoreductase</keyword>
<dbReference type="InterPro" id="IPR016156">
    <property type="entry name" value="FAD/NAD-linked_Rdtase_dimer_sf"/>
</dbReference>
<dbReference type="Pfam" id="PF14759">
    <property type="entry name" value="Reductase_C"/>
    <property type="match status" value="1"/>
</dbReference>
<feature type="domain" description="FAD/NAD(P)-binding" evidence="5">
    <location>
        <begin position="6"/>
        <end position="305"/>
    </location>
</feature>
<dbReference type="Pfam" id="PF07992">
    <property type="entry name" value="Pyr_redox_2"/>
    <property type="match status" value="1"/>
</dbReference>
<protein>
    <submittedName>
        <fullName evidence="7">NAD(P)/FAD-dependent oxidoreductase</fullName>
    </submittedName>
</protein>
<gene>
    <name evidence="7" type="ORF">ACHIPZ_08520</name>
</gene>
<dbReference type="Proteomes" id="UP001609175">
    <property type="component" value="Unassembled WGS sequence"/>
</dbReference>
<dbReference type="PANTHER" id="PTHR43557:SF2">
    <property type="entry name" value="RIESKE DOMAIN-CONTAINING PROTEIN-RELATED"/>
    <property type="match status" value="1"/>
</dbReference>
<accession>A0ABW7JM23</accession>
<evidence type="ECO:0000259" key="6">
    <source>
        <dbReference type="Pfam" id="PF14759"/>
    </source>
</evidence>
<evidence type="ECO:0000313" key="7">
    <source>
        <dbReference type="EMBL" id="MFH5208249.1"/>
    </source>
</evidence>
<evidence type="ECO:0000256" key="2">
    <source>
        <dbReference type="ARBA" id="ARBA00022630"/>
    </source>
</evidence>
<organism evidence="7 8">
    <name type="scientific">Antrihabitans spumae</name>
    <dbReference type="NCBI Taxonomy" id="3373370"/>
    <lineage>
        <taxon>Bacteria</taxon>
        <taxon>Bacillati</taxon>
        <taxon>Actinomycetota</taxon>
        <taxon>Actinomycetes</taxon>
        <taxon>Mycobacteriales</taxon>
        <taxon>Nocardiaceae</taxon>
        <taxon>Antrihabitans</taxon>
    </lineage>
</organism>
<dbReference type="PRINTS" id="PR00368">
    <property type="entry name" value="FADPNR"/>
</dbReference>
<dbReference type="SUPFAM" id="SSF51905">
    <property type="entry name" value="FAD/NAD(P)-binding domain"/>
    <property type="match status" value="1"/>
</dbReference>
<dbReference type="InterPro" id="IPR036188">
    <property type="entry name" value="FAD/NAD-bd_sf"/>
</dbReference>
<dbReference type="RefSeq" id="WP_395113730.1">
    <property type="nucleotide sequence ID" value="NZ_JBIMSO010000038.1"/>
</dbReference>